<dbReference type="OrthoDB" id="310895at2759"/>
<feature type="active site" evidence="3">
    <location>
        <position position="150"/>
    </location>
</feature>
<dbReference type="InterPro" id="IPR015590">
    <property type="entry name" value="Aldehyde_DH_dom"/>
</dbReference>
<dbReference type="AlphaFoldDB" id="A0A0C3ELW8"/>
<dbReference type="FunFam" id="3.40.309.10:FF:000009">
    <property type="entry name" value="Aldehyde dehydrogenase A"/>
    <property type="match status" value="1"/>
</dbReference>
<dbReference type="InterPro" id="IPR016163">
    <property type="entry name" value="Ald_DH_C"/>
</dbReference>
<dbReference type="GO" id="GO:0016620">
    <property type="term" value="F:oxidoreductase activity, acting on the aldehyde or oxo group of donors, NAD or NADP as acceptor"/>
    <property type="evidence" value="ECO:0007669"/>
    <property type="project" value="InterPro"/>
</dbReference>
<keyword evidence="2 4" id="KW-0560">Oxidoreductase</keyword>
<dbReference type="Proteomes" id="UP000053989">
    <property type="component" value="Unassembled WGS sequence"/>
</dbReference>
<evidence type="ECO:0000256" key="3">
    <source>
        <dbReference type="PROSITE-ProRule" id="PRU10007"/>
    </source>
</evidence>
<dbReference type="InParanoid" id="A0A0C3ELW8"/>
<dbReference type="STRING" id="1036808.A0A0C3ELW8"/>
<reference evidence="6 7" key="1">
    <citation type="submission" date="2014-04" db="EMBL/GenBank/DDBJ databases">
        <authorList>
            <consortium name="DOE Joint Genome Institute"/>
            <person name="Kuo A."/>
            <person name="Kohler A."/>
            <person name="Nagy L.G."/>
            <person name="Floudas D."/>
            <person name="Copeland A."/>
            <person name="Barry K.W."/>
            <person name="Cichocki N."/>
            <person name="Veneault-Fourrey C."/>
            <person name="LaButti K."/>
            <person name="Lindquist E.A."/>
            <person name="Lipzen A."/>
            <person name="Lundell T."/>
            <person name="Morin E."/>
            <person name="Murat C."/>
            <person name="Sun H."/>
            <person name="Tunlid A."/>
            <person name="Henrissat B."/>
            <person name="Grigoriev I.V."/>
            <person name="Hibbett D.S."/>
            <person name="Martin F."/>
            <person name="Nordberg H.P."/>
            <person name="Cantor M.N."/>
            <person name="Hua S.X."/>
        </authorList>
    </citation>
    <scope>NUCLEOTIDE SEQUENCE [LARGE SCALE GENOMIC DNA]</scope>
    <source>
        <strain evidence="6 7">Foug A</strain>
    </source>
</reference>
<protein>
    <recommendedName>
        <fullName evidence="5">Aldehyde dehydrogenase domain-containing protein</fullName>
    </recommendedName>
</protein>
<evidence type="ECO:0000313" key="6">
    <source>
        <dbReference type="EMBL" id="KIM68906.1"/>
    </source>
</evidence>
<feature type="domain" description="Aldehyde dehydrogenase" evidence="5">
    <location>
        <begin position="3"/>
        <end position="384"/>
    </location>
</feature>
<dbReference type="InterPro" id="IPR029510">
    <property type="entry name" value="Ald_DH_CS_GLU"/>
</dbReference>
<evidence type="ECO:0000256" key="1">
    <source>
        <dbReference type="ARBA" id="ARBA00009986"/>
    </source>
</evidence>
<comment type="similarity">
    <text evidence="1 4">Belongs to the aldehyde dehydrogenase family.</text>
</comment>
<evidence type="ECO:0000256" key="4">
    <source>
        <dbReference type="RuleBase" id="RU003345"/>
    </source>
</evidence>
<dbReference type="InterPro" id="IPR016162">
    <property type="entry name" value="Ald_DH_N"/>
</dbReference>
<dbReference type="Pfam" id="PF00171">
    <property type="entry name" value="Aldedh"/>
    <property type="match status" value="1"/>
</dbReference>
<dbReference type="InterPro" id="IPR016161">
    <property type="entry name" value="Ald_DH/histidinol_DH"/>
</dbReference>
<dbReference type="Gene3D" id="3.40.309.10">
    <property type="entry name" value="Aldehyde Dehydrogenase, Chain A, domain 2"/>
    <property type="match status" value="1"/>
</dbReference>
<dbReference type="PANTHER" id="PTHR11699">
    <property type="entry name" value="ALDEHYDE DEHYDROGENASE-RELATED"/>
    <property type="match status" value="1"/>
</dbReference>
<dbReference type="PROSITE" id="PS00687">
    <property type="entry name" value="ALDEHYDE_DEHYDR_GLU"/>
    <property type="match status" value="1"/>
</dbReference>
<dbReference type="Gene3D" id="3.40.605.10">
    <property type="entry name" value="Aldehyde Dehydrogenase, Chain A, domain 1"/>
    <property type="match status" value="1"/>
</dbReference>
<dbReference type="HOGENOM" id="CLU_005391_0_0_1"/>
<evidence type="ECO:0000256" key="2">
    <source>
        <dbReference type="ARBA" id="ARBA00023002"/>
    </source>
</evidence>
<dbReference type="EMBL" id="KN822008">
    <property type="protein sequence ID" value="KIM68906.1"/>
    <property type="molecule type" value="Genomic_DNA"/>
</dbReference>
<name>A0A0C3ELW8_9AGAM</name>
<proteinExistence type="inferred from homology"/>
<evidence type="ECO:0000259" key="5">
    <source>
        <dbReference type="Pfam" id="PF00171"/>
    </source>
</evidence>
<organism evidence="6 7">
    <name type="scientific">Scleroderma citrinum Foug A</name>
    <dbReference type="NCBI Taxonomy" id="1036808"/>
    <lineage>
        <taxon>Eukaryota</taxon>
        <taxon>Fungi</taxon>
        <taxon>Dikarya</taxon>
        <taxon>Basidiomycota</taxon>
        <taxon>Agaricomycotina</taxon>
        <taxon>Agaricomycetes</taxon>
        <taxon>Agaricomycetidae</taxon>
        <taxon>Boletales</taxon>
        <taxon>Sclerodermatineae</taxon>
        <taxon>Sclerodermataceae</taxon>
        <taxon>Scleroderma</taxon>
    </lineage>
</organism>
<accession>A0A0C3ELW8</accession>
<dbReference type="SUPFAM" id="SSF53720">
    <property type="entry name" value="ALDH-like"/>
    <property type="match status" value="1"/>
</dbReference>
<reference evidence="7" key="2">
    <citation type="submission" date="2015-01" db="EMBL/GenBank/DDBJ databases">
        <title>Evolutionary Origins and Diversification of the Mycorrhizal Mutualists.</title>
        <authorList>
            <consortium name="DOE Joint Genome Institute"/>
            <consortium name="Mycorrhizal Genomics Consortium"/>
            <person name="Kohler A."/>
            <person name="Kuo A."/>
            <person name="Nagy L.G."/>
            <person name="Floudas D."/>
            <person name="Copeland A."/>
            <person name="Barry K.W."/>
            <person name="Cichocki N."/>
            <person name="Veneault-Fourrey C."/>
            <person name="LaButti K."/>
            <person name="Lindquist E.A."/>
            <person name="Lipzen A."/>
            <person name="Lundell T."/>
            <person name="Morin E."/>
            <person name="Murat C."/>
            <person name="Riley R."/>
            <person name="Ohm R."/>
            <person name="Sun H."/>
            <person name="Tunlid A."/>
            <person name="Henrissat B."/>
            <person name="Grigoriev I.V."/>
            <person name="Hibbett D.S."/>
            <person name="Martin F."/>
        </authorList>
    </citation>
    <scope>NUCLEOTIDE SEQUENCE [LARGE SCALE GENOMIC DNA]</scope>
    <source>
        <strain evidence="7">Foug A</strain>
    </source>
</reference>
<gene>
    <name evidence="6" type="ORF">SCLCIDRAFT_1209123</name>
</gene>
<keyword evidence="7" id="KW-1185">Reference proteome</keyword>
<evidence type="ECO:0000313" key="7">
    <source>
        <dbReference type="Proteomes" id="UP000053989"/>
    </source>
</evidence>
<sequence>MNAQIGRLPEWLRYFAALLRTHQGFIPPTQGRLLNYVHRVPLGVVAQITPFNHPLLIAVKKLAPALAAGNSVIVKPSELAPISLLDFSKLANDAGVPEGVFTVLPGLGYSTGAQLASHPLVRKVDITAGTQTGRAIGAMVGSNLAAFTAELGGKAPVIVFDDADLASAVNGVSFASFIASGQTCVSGTRIIVQASIYDNFVKAFIEKVQSITRRMGNPALNPLCSMGSVISEHHLERIHGMVHSRKSGEILIGGERLVGSSTFDGFDFSRGFFYPPTVVAGVDVKDEIWLEEIFGPVVVVKKFADEAEGVALANMSKYGLGAGLWTTDLSRAHRVADMIQAGIVWVNTHHRNDPSSPWGGMKESGIGRENGVEALEAYSQSKSIIVNTAATEESRIQDDWFAETGDSKRYG</sequence>